<proteinExistence type="predicted"/>
<protein>
    <submittedName>
        <fullName evidence="4">Uncharacterized protein</fullName>
    </submittedName>
</protein>
<evidence type="ECO:0000256" key="3">
    <source>
        <dbReference type="ARBA" id="ARBA00046271"/>
    </source>
</evidence>
<keyword evidence="5" id="KW-1185">Reference proteome</keyword>
<dbReference type="Pfam" id="PF05648">
    <property type="entry name" value="PEX11"/>
    <property type="match status" value="1"/>
</dbReference>
<evidence type="ECO:0000313" key="5">
    <source>
        <dbReference type="Proteomes" id="UP001377567"/>
    </source>
</evidence>
<organism evidence="4 5">
    <name type="scientific">Maudiozyma humilis</name>
    <name type="common">Sour dough yeast</name>
    <name type="synonym">Kazachstania humilis</name>
    <dbReference type="NCBI Taxonomy" id="51915"/>
    <lineage>
        <taxon>Eukaryota</taxon>
        <taxon>Fungi</taxon>
        <taxon>Dikarya</taxon>
        <taxon>Ascomycota</taxon>
        <taxon>Saccharomycotina</taxon>
        <taxon>Saccharomycetes</taxon>
        <taxon>Saccharomycetales</taxon>
        <taxon>Saccharomycetaceae</taxon>
        <taxon>Maudiozyma</taxon>
    </lineage>
</organism>
<dbReference type="InterPro" id="IPR008733">
    <property type="entry name" value="PEX11"/>
</dbReference>
<dbReference type="Proteomes" id="UP001377567">
    <property type="component" value="Unassembled WGS sequence"/>
</dbReference>
<dbReference type="GO" id="GO:0005778">
    <property type="term" value="C:peroxisomal membrane"/>
    <property type="evidence" value="ECO:0007669"/>
    <property type="project" value="UniProtKB-SubCell"/>
</dbReference>
<evidence type="ECO:0000313" key="4">
    <source>
        <dbReference type="EMBL" id="GMM56616.1"/>
    </source>
</evidence>
<keyword evidence="2" id="KW-0576">Peroxisome</keyword>
<comment type="subcellular location">
    <subcellularLocation>
        <location evidence="3">Peroxisome membrane</location>
    </subcellularLocation>
</comment>
<accession>A0AAV5RZQ4</accession>
<evidence type="ECO:0000256" key="1">
    <source>
        <dbReference type="ARBA" id="ARBA00023136"/>
    </source>
</evidence>
<keyword evidence="1" id="KW-0472">Membrane</keyword>
<evidence type="ECO:0000256" key="2">
    <source>
        <dbReference type="ARBA" id="ARBA00023140"/>
    </source>
</evidence>
<dbReference type="EMBL" id="BTGD01000010">
    <property type="protein sequence ID" value="GMM56616.1"/>
    <property type="molecule type" value="Genomic_DNA"/>
</dbReference>
<dbReference type="GO" id="GO:0016559">
    <property type="term" value="P:peroxisome fission"/>
    <property type="evidence" value="ECO:0007669"/>
    <property type="project" value="InterPro"/>
</dbReference>
<comment type="caution">
    <text evidence="4">The sequence shown here is derived from an EMBL/GenBank/DDBJ whole genome shotgun (WGS) entry which is preliminary data.</text>
</comment>
<reference evidence="4 5" key="1">
    <citation type="journal article" date="2023" name="Elife">
        <title>Identification of key yeast species and microbe-microbe interactions impacting larval growth of Drosophila in the wild.</title>
        <authorList>
            <person name="Mure A."/>
            <person name="Sugiura Y."/>
            <person name="Maeda R."/>
            <person name="Honda K."/>
            <person name="Sakurai N."/>
            <person name="Takahashi Y."/>
            <person name="Watada M."/>
            <person name="Katoh T."/>
            <person name="Gotoh A."/>
            <person name="Gotoh Y."/>
            <person name="Taniguchi I."/>
            <person name="Nakamura K."/>
            <person name="Hayashi T."/>
            <person name="Katayama T."/>
            <person name="Uemura T."/>
            <person name="Hattori Y."/>
        </authorList>
    </citation>
    <scope>NUCLEOTIDE SEQUENCE [LARGE SCALE GENOMIC DNA]</scope>
    <source>
        <strain evidence="4 5">KH-74</strain>
    </source>
</reference>
<sequence length="165" mass="18906">MTGRPRVSWEESVGGAVETLCSLFDNVYMLRSLGVLPQDGWLLRTMDKGHAGSKLWLVSLVLALRRALRQLVSVWRLKSQCQRELRRRARALVADSAVTEKLVRKVKECNARLRDALLDLVQNALYIVVVLYDICGWKRLRRLKVWCEYGSNVLVLLRICNAALQ</sequence>
<name>A0AAV5RZQ4_MAUHU</name>
<dbReference type="AlphaFoldDB" id="A0AAV5RZQ4"/>
<gene>
    <name evidence="4" type="ORF">DAKH74_032320</name>
</gene>